<evidence type="ECO:0000259" key="2">
    <source>
        <dbReference type="Pfam" id="PF06985"/>
    </source>
</evidence>
<keyword evidence="1" id="KW-0040">ANK repeat</keyword>
<proteinExistence type="predicted"/>
<dbReference type="Proteomes" id="UP000813461">
    <property type="component" value="Unassembled WGS sequence"/>
</dbReference>
<dbReference type="PROSITE" id="PS50297">
    <property type="entry name" value="ANK_REP_REGION"/>
    <property type="match status" value="5"/>
</dbReference>
<dbReference type="OrthoDB" id="194358at2759"/>
<accession>A0A8K0R7R4</accession>
<gene>
    <name evidence="3" type="ORF">FB567DRAFT_602659</name>
</gene>
<reference evidence="3" key="1">
    <citation type="journal article" date="2021" name="Nat. Commun.">
        <title>Genetic determinants of endophytism in the Arabidopsis root mycobiome.</title>
        <authorList>
            <person name="Mesny F."/>
            <person name="Miyauchi S."/>
            <person name="Thiergart T."/>
            <person name="Pickel B."/>
            <person name="Atanasova L."/>
            <person name="Karlsson M."/>
            <person name="Huettel B."/>
            <person name="Barry K.W."/>
            <person name="Haridas S."/>
            <person name="Chen C."/>
            <person name="Bauer D."/>
            <person name="Andreopoulos W."/>
            <person name="Pangilinan J."/>
            <person name="LaButti K."/>
            <person name="Riley R."/>
            <person name="Lipzen A."/>
            <person name="Clum A."/>
            <person name="Drula E."/>
            <person name="Henrissat B."/>
            <person name="Kohler A."/>
            <person name="Grigoriev I.V."/>
            <person name="Martin F.M."/>
            <person name="Hacquard S."/>
        </authorList>
    </citation>
    <scope>NUCLEOTIDE SEQUENCE</scope>
    <source>
        <strain evidence="3">MPI-SDFR-AT-0120</strain>
    </source>
</reference>
<dbReference type="EMBL" id="JAGMVJ010000010">
    <property type="protein sequence ID" value="KAH7087094.1"/>
    <property type="molecule type" value="Genomic_DNA"/>
</dbReference>
<dbReference type="InterPro" id="IPR052895">
    <property type="entry name" value="HetReg/Transcr_Mod"/>
</dbReference>
<dbReference type="Pfam" id="PF12796">
    <property type="entry name" value="Ank_2"/>
    <property type="match status" value="2"/>
</dbReference>
<feature type="domain" description="Heterokaryon incompatibility" evidence="2">
    <location>
        <begin position="48"/>
        <end position="204"/>
    </location>
</feature>
<dbReference type="AlphaFoldDB" id="A0A8K0R7R4"/>
<dbReference type="PROSITE" id="PS50088">
    <property type="entry name" value="ANK_REPEAT"/>
    <property type="match status" value="5"/>
</dbReference>
<dbReference type="InterPro" id="IPR010730">
    <property type="entry name" value="HET"/>
</dbReference>
<feature type="repeat" description="ANK" evidence="1">
    <location>
        <begin position="679"/>
        <end position="711"/>
    </location>
</feature>
<feature type="repeat" description="ANK" evidence="1">
    <location>
        <begin position="712"/>
        <end position="744"/>
    </location>
</feature>
<sequence length="777" mass="85745">MTSYHYTPLANDGHSIRLLRLLPAPNEAIKVKCKIFHSQINNASQPRYEALSYTWGDASKTVDIGLSTSEFPATVNLEAALRALRQKDKVRVLWVDAICINQGDVHEQGAQVRMMWDIYKAADRVVVWLGPEEGDSAVAMDNIARRDCSKKIAVRNTMRERPPSERSSTWCGCHAGDFATHPSRTGVQQLLNSRWLTRVWVLQEVAAAKDIVIVCGNRTVTGKDFYHELVSLSSWIATMHKQLRKTRPVLELMDQSNQSLSAGSLPLLELMESFRSWDATKPVDKLFALLSFSSDASQAPELQPDYTVPEHIIARRIVRFALPACVIQDTPQAPSTEVTFEIDGFLLGEITSKMSGRVRDFTFAARESEFPGAVYSAKVKELFDSSVDWNITIKNERRLELGNTVVLLRGASRPTILSFRNNKLSVIMLAAPEPTKAGTNRRDRVREWDDIVAILSKESKDLMKFTLSWDPFRKPHASELSKHTLSPNDPIVQWEAMIESMKEGSDDADGSGHNCRTLVMLRMSFNQDKDAIKAGTSKFTTTLHKAAYNGFYETVKLLLDAKADVNECMSPFGTPLHLAVIGGHTKVVQALLGAHARIDITDGNGQTAFELATRNGTVDMIRMFLDAGAIFPQAKTRDKNKPEEVIFDLAINGNADEVRKLLKSGDVDPNTVTNMGGAKNVTGLHVAAEMGRTEVVAAFLEAGAVVNATTSQDTTPLHQASMNGHSEVVELLLRAGAHVNAQDENGTTPLDFALYRKQLATARTVAAAGGQTFKLKS</sequence>
<organism evidence="3 4">
    <name type="scientific">Paraphoma chrysanthemicola</name>
    <dbReference type="NCBI Taxonomy" id="798071"/>
    <lineage>
        <taxon>Eukaryota</taxon>
        <taxon>Fungi</taxon>
        <taxon>Dikarya</taxon>
        <taxon>Ascomycota</taxon>
        <taxon>Pezizomycotina</taxon>
        <taxon>Dothideomycetes</taxon>
        <taxon>Pleosporomycetidae</taxon>
        <taxon>Pleosporales</taxon>
        <taxon>Pleosporineae</taxon>
        <taxon>Phaeosphaeriaceae</taxon>
        <taxon>Paraphoma</taxon>
    </lineage>
</organism>
<evidence type="ECO:0000313" key="4">
    <source>
        <dbReference type="Proteomes" id="UP000813461"/>
    </source>
</evidence>
<dbReference type="PANTHER" id="PTHR24148">
    <property type="entry name" value="ANKYRIN REPEAT DOMAIN-CONTAINING PROTEIN 39 HOMOLOG-RELATED"/>
    <property type="match status" value="1"/>
</dbReference>
<dbReference type="PRINTS" id="PR01415">
    <property type="entry name" value="ANKYRIN"/>
</dbReference>
<feature type="repeat" description="ANK" evidence="1">
    <location>
        <begin position="604"/>
        <end position="629"/>
    </location>
</feature>
<dbReference type="PANTHER" id="PTHR24148:SF78">
    <property type="entry name" value="HETEROKARYON INCOMPATIBILITY DOMAIN-CONTAINING PROTEIN"/>
    <property type="match status" value="1"/>
</dbReference>
<dbReference type="Pfam" id="PF06985">
    <property type="entry name" value="HET"/>
    <property type="match status" value="1"/>
</dbReference>
<comment type="caution">
    <text evidence="3">The sequence shown here is derived from an EMBL/GenBank/DDBJ whole genome shotgun (WGS) entry which is preliminary data.</text>
</comment>
<name>A0A8K0R7R4_9PLEO</name>
<evidence type="ECO:0000256" key="1">
    <source>
        <dbReference type="PROSITE-ProRule" id="PRU00023"/>
    </source>
</evidence>
<dbReference type="SMART" id="SM00248">
    <property type="entry name" value="ANK"/>
    <property type="match status" value="6"/>
</dbReference>
<dbReference type="InterPro" id="IPR036770">
    <property type="entry name" value="Ankyrin_rpt-contain_sf"/>
</dbReference>
<evidence type="ECO:0000313" key="3">
    <source>
        <dbReference type="EMBL" id="KAH7087094.1"/>
    </source>
</evidence>
<protein>
    <submittedName>
        <fullName evidence="3">Ankyrin repeat-containing domain protein</fullName>
    </submittedName>
</protein>
<dbReference type="SUPFAM" id="SSF48403">
    <property type="entry name" value="Ankyrin repeat"/>
    <property type="match status" value="1"/>
</dbReference>
<feature type="repeat" description="ANK" evidence="1">
    <location>
        <begin position="538"/>
        <end position="566"/>
    </location>
</feature>
<feature type="repeat" description="ANK" evidence="1">
    <location>
        <begin position="574"/>
        <end position="603"/>
    </location>
</feature>
<dbReference type="InterPro" id="IPR002110">
    <property type="entry name" value="Ankyrin_rpt"/>
</dbReference>
<dbReference type="Gene3D" id="1.25.40.20">
    <property type="entry name" value="Ankyrin repeat-containing domain"/>
    <property type="match status" value="2"/>
</dbReference>
<keyword evidence="4" id="KW-1185">Reference proteome</keyword>